<dbReference type="AlphaFoldDB" id="A0A838L1R4"/>
<evidence type="ECO:0000313" key="2">
    <source>
        <dbReference type="Proteomes" id="UP000570166"/>
    </source>
</evidence>
<dbReference type="Proteomes" id="UP000570166">
    <property type="component" value="Unassembled WGS sequence"/>
</dbReference>
<comment type="caution">
    <text evidence="1">The sequence shown here is derived from an EMBL/GenBank/DDBJ whole genome shotgun (WGS) entry which is preliminary data.</text>
</comment>
<dbReference type="SUPFAM" id="SSF53756">
    <property type="entry name" value="UDP-Glycosyltransferase/glycogen phosphorylase"/>
    <property type="match status" value="1"/>
</dbReference>
<name>A0A838L1R4_9SPHN</name>
<dbReference type="InterPro" id="IPR043148">
    <property type="entry name" value="TagF_C"/>
</dbReference>
<sequence>MKPPRVAFLFLGETLLIPHLYPIVEALAAEAPDLDIECWVATSVHEGLLSGWLSDAGLAARVRLRRVPGFLDLPALTHGENPPLPAKLPMLARLAGYLLRVDAVICAEQTSLWLPRLLPFLRRRFIKAAHGAGSMMARSDPRRRAAHHLLVPAAREKGRLVDVGVPSERIVVVGYVKAGFRGLAHPPRLFADDRPVIVYAPHWQRHRSSWWAWGRQIVDMLAQQGRLNVILAPHQRLVEKAPEVREVLAAVAHLPHLHTDLDSFAMVDGSYMGAADLYLGDTSSQVVEFLMRPRPCVFLNPERVDWRATDDHDFWACGEVVDRLDALPEALARARAEHPRYQAEQRGFATDALGDASPEAAHRAARAVIAALK</sequence>
<dbReference type="EMBL" id="JACEIB010000001">
    <property type="protein sequence ID" value="MBA2932870.1"/>
    <property type="molecule type" value="Genomic_DNA"/>
</dbReference>
<accession>A0A838L1R4</accession>
<evidence type="ECO:0000313" key="1">
    <source>
        <dbReference type="EMBL" id="MBA2932870.1"/>
    </source>
</evidence>
<reference evidence="1 2" key="1">
    <citation type="submission" date="2020-07" db="EMBL/GenBank/DDBJ databases">
        <authorList>
            <person name="Sun Q."/>
        </authorList>
    </citation>
    <scope>NUCLEOTIDE SEQUENCE [LARGE SCALE GENOMIC DNA]</scope>
    <source>
        <strain evidence="1 2">CGMCC 1.13654</strain>
    </source>
</reference>
<evidence type="ECO:0008006" key="3">
    <source>
        <dbReference type="Google" id="ProtNLM"/>
    </source>
</evidence>
<protein>
    <recommendedName>
        <fullName evidence="3">Glycosyl transferase</fullName>
    </recommendedName>
</protein>
<organism evidence="1 2">
    <name type="scientific">Sphingomonas chungangi</name>
    <dbReference type="NCBI Taxonomy" id="2683589"/>
    <lineage>
        <taxon>Bacteria</taxon>
        <taxon>Pseudomonadati</taxon>
        <taxon>Pseudomonadota</taxon>
        <taxon>Alphaproteobacteria</taxon>
        <taxon>Sphingomonadales</taxon>
        <taxon>Sphingomonadaceae</taxon>
        <taxon>Sphingomonas</taxon>
    </lineage>
</organism>
<gene>
    <name evidence="1" type="ORF">HZF05_02050</name>
</gene>
<dbReference type="RefSeq" id="WP_160364952.1">
    <property type="nucleotide sequence ID" value="NZ_JACEIB010000001.1"/>
</dbReference>
<keyword evidence="2" id="KW-1185">Reference proteome</keyword>
<dbReference type="Gene3D" id="3.40.50.12580">
    <property type="match status" value="1"/>
</dbReference>
<proteinExistence type="predicted"/>